<dbReference type="SMART" id="SM00283">
    <property type="entry name" value="MA"/>
    <property type="match status" value="1"/>
</dbReference>
<comment type="caution">
    <text evidence="6">The sequence shown here is derived from an EMBL/GenBank/DDBJ whole genome shotgun (WGS) entry which is preliminary data.</text>
</comment>
<dbReference type="CDD" id="cd11386">
    <property type="entry name" value="MCP_signal"/>
    <property type="match status" value="1"/>
</dbReference>
<evidence type="ECO:0000259" key="5">
    <source>
        <dbReference type="PROSITE" id="PS50111"/>
    </source>
</evidence>
<dbReference type="Pfam" id="PF00015">
    <property type="entry name" value="MCPsignal"/>
    <property type="match status" value="1"/>
</dbReference>
<evidence type="ECO:0000313" key="6">
    <source>
        <dbReference type="EMBL" id="GAB1253785.1"/>
    </source>
</evidence>
<proteinExistence type="predicted"/>
<dbReference type="PANTHER" id="PTHR32089">
    <property type="entry name" value="METHYL-ACCEPTING CHEMOTAXIS PROTEIN MCPB"/>
    <property type="match status" value="1"/>
</dbReference>
<dbReference type="PANTHER" id="PTHR32089:SF112">
    <property type="entry name" value="LYSOZYME-LIKE PROTEIN-RELATED"/>
    <property type="match status" value="1"/>
</dbReference>
<dbReference type="RefSeq" id="WP_407844456.1">
    <property type="nucleotide sequence ID" value="NZ_BAAFSG010000001.1"/>
</dbReference>
<evidence type="ECO:0000313" key="7">
    <source>
        <dbReference type="Proteomes" id="UP001628192"/>
    </source>
</evidence>
<feature type="transmembrane region" description="Helical" evidence="4">
    <location>
        <begin position="12"/>
        <end position="32"/>
    </location>
</feature>
<dbReference type="SUPFAM" id="SSF58104">
    <property type="entry name" value="Methyl-accepting chemotaxis protein (MCP) signaling domain"/>
    <property type="match status" value="1"/>
</dbReference>
<evidence type="ECO:0000256" key="4">
    <source>
        <dbReference type="SAM" id="Phobius"/>
    </source>
</evidence>
<dbReference type="EMBL" id="BAAFSG010000001">
    <property type="protein sequence ID" value="GAB1253785.1"/>
    <property type="molecule type" value="Genomic_DNA"/>
</dbReference>
<keyword evidence="4" id="KW-0812">Transmembrane</keyword>
<evidence type="ECO:0000256" key="1">
    <source>
        <dbReference type="ARBA" id="ARBA00023224"/>
    </source>
</evidence>
<keyword evidence="4" id="KW-0472">Membrane</keyword>
<dbReference type="PROSITE" id="PS50111">
    <property type="entry name" value="CHEMOTAXIS_TRANSDUC_2"/>
    <property type="match status" value="1"/>
</dbReference>
<reference evidence="6 7" key="1">
    <citation type="journal article" date="2025" name="Int. J. Syst. Evol. Microbiol.">
        <title>Desulfovibrio falkowii sp. nov., Porphyromonas miyakawae sp. nov., Mediterraneibacter flintii sp. nov. and Owariibacterium komagatae gen. nov., sp. nov., isolated from human faeces.</title>
        <authorList>
            <person name="Hamaguchi T."/>
            <person name="Ohara M."/>
            <person name="Hisatomi A."/>
            <person name="Sekiguchi K."/>
            <person name="Takeda J.I."/>
            <person name="Ueyama J."/>
            <person name="Ito M."/>
            <person name="Nishiwaki H."/>
            <person name="Ogi T."/>
            <person name="Hirayama M."/>
            <person name="Ohkuma M."/>
            <person name="Sakamoto M."/>
            <person name="Ohno K."/>
        </authorList>
    </citation>
    <scope>NUCLEOTIDE SEQUENCE [LARGE SCALE GENOMIC DNA]</scope>
    <source>
        <strain evidence="6 7">13CB8C</strain>
    </source>
</reference>
<evidence type="ECO:0000256" key="3">
    <source>
        <dbReference type="SAM" id="Coils"/>
    </source>
</evidence>
<organism evidence="6 7">
    <name type="scientific">Desulfovibrio falkowii</name>
    <dbReference type="NCBI Taxonomy" id="3136602"/>
    <lineage>
        <taxon>Bacteria</taxon>
        <taxon>Pseudomonadati</taxon>
        <taxon>Thermodesulfobacteriota</taxon>
        <taxon>Desulfovibrionia</taxon>
        <taxon>Desulfovibrionales</taxon>
        <taxon>Desulfovibrionaceae</taxon>
        <taxon>Desulfovibrio</taxon>
    </lineage>
</organism>
<feature type="transmembrane region" description="Helical" evidence="4">
    <location>
        <begin position="185"/>
        <end position="206"/>
    </location>
</feature>
<dbReference type="Proteomes" id="UP001628192">
    <property type="component" value="Unassembled WGS sequence"/>
</dbReference>
<gene>
    <name evidence="6" type="ORF">Defa_12720</name>
</gene>
<dbReference type="InterPro" id="IPR004089">
    <property type="entry name" value="MCPsignal_dom"/>
</dbReference>
<dbReference type="Pfam" id="PF12729">
    <property type="entry name" value="4HB_MCP_1"/>
    <property type="match status" value="1"/>
</dbReference>
<dbReference type="Gene3D" id="1.10.287.950">
    <property type="entry name" value="Methyl-accepting chemotaxis protein"/>
    <property type="match status" value="1"/>
</dbReference>
<dbReference type="InterPro" id="IPR024478">
    <property type="entry name" value="HlyB_4HB_MCP"/>
</dbReference>
<name>A0ABQ0E7V5_9BACT</name>
<feature type="coiled-coil region" evidence="3">
    <location>
        <begin position="251"/>
        <end position="285"/>
    </location>
</feature>
<keyword evidence="4" id="KW-1133">Transmembrane helix</keyword>
<protein>
    <submittedName>
        <fullName evidence="6">Methyl-accepting chemotaxis protein</fullName>
    </submittedName>
</protein>
<accession>A0ABQ0E7V5</accession>
<keyword evidence="1 2" id="KW-0807">Transducer</keyword>
<feature type="domain" description="Methyl-accepting transducer" evidence="5">
    <location>
        <begin position="306"/>
        <end position="542"/>
    </location>
</feature>
<keyword evidence="7" id="KW-1185">Reference proteome</keyword>
<evidence type="ECO:0000256" key="2">
    <source>
        <dbReference type="PROSITE-ProRule" id="PRU00284"/>
    </source>
</evidence>
<sequence>MKLSSKISTSMGVLTVLMAGLTIYFIVQLAALNDASREISYRQVALMKLMGEVNNAASEYRLVEILHIYSSDPEKMREYEKIGQAWSELVSKDIKEISGLLITPKGKDAFHTYLAYREEYREIARKTLALSREQQREQAVVLLLGDAQKAYDNMSTAMASLTKLIEQRADHLSDNALKTYTTSRLVGIILTAISLSLSIALTLLMVRNVLRQLGKDPGELNGIAQRVVDGDYNIDDGSTKIGVYGAIVNMVDALKAHIENAEQESQNAKEQSTKAKAAMAQAEAASHEAQRKTQAMLIAADKLEQAGSVISSASTELAAQIEQSDRGASESAQRLSEAATAMNEMNATVQEVARSAGAASSASAETREKAQHGARIVEQSLQSIEGVRHISAQLKDDMGRLNEHAQNITRIMGVISDIADQTNLLALNAAIEAARAGEAGRGFAVVADEVRKLAEKTMASTTDVSSAIEAIQKSTEKSMGSVDHAVEQVSQATELAGLSGQALQEIVAIVDNTADQVHAIATASEEQSAASEEINQSIVHVDNMVRQTADAMSEAARAVSDLAIQAQGLTDLIQDLKSA</sequence>
<keyword evidence="3" id="KW-0175">Coiled coil</keyword>